<dbReference type="Gene3D" id="3.40.50.2300">
    <property type="match status" value="1"/>
</dbReference>
<keyword evidence="1 3" id="KW-0597">Phosphoprotein</keyword>
<dbReference type="Pfam" id="PF00196">
    <property type="entry name" value="GerE"/>
    <property type="match status" value="1"/>
</dbReference>
<feature type="domain" description="Response regulatory" evidence="5">
    <location>
        <begin position="5"/>
        <end position="121"/>
    </location>
</feature>
<dbReference type="GO" id="GO:0006355">
    <property type="term" value="P:regulation of DNA-templated transcription"/>
    <property type="evidence" value="ECO:0007669"/>
    <property type="project" value="InterPro"/>
</dbReference>
<dbReference type="AlphaFoldDB" id="A0A5C6S4P4"/>
<dbReference type="InterPro" id="IPR058245">
    <property type="entry name" value="NreC/VraR/RcsB-like_REC"/>
</dbReference>
<dbReference type="PANTHER" id="PTHR43214:SF17">
    <property type="entry name" value="TRANSCRIPTIONAL REGULATORY PROTEIN RCSB"/>
    <property type="match status" value="1"/>
</dbReference>
<evidence type="ECO:0000259" key="4">
    <source>
        <dbReference type="PROSITE" id="PS50043"/>
    </source>
</evidence>
<dbReference type="CDD" id="cd06170">
    <property type="entry name" value="LuxR_C_like"/>
    <property type="match status" value="1"/>
</dbReference>
<dbReference type="PROSITE" id="PS50110">
    <property type="entry name" value="RESPONSE_REGULATORY"/>
    <property type="match status" value="1"/>
</dbReference>
<dbReference type="SUPFAM" id="SSF46894">
    <property type="entry name" value="C-terminal effector domain of the bipartite response regulators"/>
    <property type="match status" value="1"/>
</dbReference>
<dbReference type="GO" id="GO:0003677">
    <property type="term" value="F:DNA binding"/>
    <property type="evidence" value="ECO:0007669"/>
    <property type="project" value="UniProtKB-KW"/>
</dbReference>
<dbReference type="InterPro" id="IPR011006">
    <property type="entry name" value="CheY-like_superfamily"/>
</dbReference>
<name>A0A5C6S4P4_9BACT</name>
<dbReference type="SUPFAM" id="SSF52172">
    <property type="entry name" value="CheY-like"/>
    <property type="match status" value="1"/>
</dbReference>
<accession>A0A5C6S4P4</accession>
<dbReference type="RefSeq" id="WP_147165557.1">
    <property type="nucleotide sequence ID" value="NZ_VOOR01000002.1"/>
</dbReference>
<evidence type="ECO:0000313" key="6">
    <source>
        <dbReference type="EMBL" id="TXB69425.1"/>
    </source>
</evidence>
<evidence type="ECO:0000256" key="1">
    <source>
        <dbReference type="ARBA" id="ARBA00022553"/>
    </source>
</evidence>
<dbReference type="EMBL" id="VOOR01000002">
    <property type="protein sequence ID" value="TXB69425.1"/>
    <property type="molecule type" value="Genomic_DNA"/>
</dbReference>
<dbReference type="InterPro" id="IPR001789">
    <property type="entry name" value="Sig_transdc_resp-reg_receiver"/>
</dbReference>
<dbReference type="GO" id="GO:0000160">
    <property type="term" value="P:phosphorelay signal transduction system"/>
    <property type="evidence" value="ECO:0007669"/>
    <property type="project" value="InterPro"/>
</dbReference>
<dbReference type="PANTHER" id="PTHR43214">
    <property type="entry name" value="TWO-COMPONENT RESPONSE REGULATOR"/>
    <property type="match status" value="1"/>
</dbReference>
<dbReference type="Proteomes" id="UP000321580">
    <property type="component" value="Unassembled WGS sequence"/>
</dbReference>
<dbReference type="InterPro" id="IPR000792">
    <property type="entry name" value="Tscrpt_reg_LuxR_C"/>
</dbReference>
<dbReference type="PRINTS" id="PR00038">
    <property type="entry name" value="HTHLUXR"/>
</dbReference>
<evidence type="ECO:0000313" key="7">
    <source>
        <dbReference type="Proteomes" id="UP000321580"/>
    </source>
</evidence>
<reference evidence="6 7" key="1">
    <citation type="submission" date="2019-08" db="EMBL/GenBank/DDBJ databases">
        <title>Genome of Phaeodactylibacter luteus.</title>
        <authorList>
            <person name="Bowman J.P."/>
        </authorList>
    </citation>
    <scope>NUCLEOTIDE SEQUENCE [LARGE SCALE GENOMIC DNA]</scope>
    <source>
        <strain evidence="6 7">KCTC 42180</strain>
    </source>
</reference>
<dbReference type="Pfam" id="PF00072">
    <property type="entry name" value="Response_reg"/>
    <property type="match status" value="1"/>
</dbReference>
<comment type="caution">
    <text evidence="6">The sequence shown here is derived from an EMBL/GenBank/DDBJ whole genome shotgun (WGS) entry which is preliminary data.</text>
</comment>
<evidence type="ECO:0000259" key="5">
    <source>
        <dbReference type="PROSITE" id="PS50110"/>
    </source>
</evidence>
<dbReference type="SMART" id="SM00448">
    <property type="entry name" value="REC"/>
    <property type="match status" value="1"/>
</dbReference>
<dbReference type="SMART" id="SM00421">
    <property type="entry name" value="HTH_LUXR"/>
    <property type="match status" value="1"/>
</dbReference>
<dbReference type="CDD" id="cd17535">
    <property type="entry name" value="REC_NarL-like"/>
    <property type="match status" value="1"/>
</dbReference>
<dbReference type="InterPro" id="IPR039420">
    <property type="entry name" value="WalR-like"/>
</dbReference>
<dbReference type="OrthoDB" id="9797341at2"/>
<evidence type="ECO:0000256" key="2">
    <source>
        <dbReference type="ARBA" id="ARBA00023125"/>
    </source>
</evidence>
<dbReference type="PROSITE" id="PS00622">
    <property type="entry name" value="HTH_LUXR_1"/>
    <property type="match status" value="1"/>
</dbReference>
<feature type="modified residue" description="4-aspartylphosphate" evidence="3">
    <location>
        <position position="56"/>
    </location>
</feature>
<evidence type="ECO:0000256" key="3">
    <source>
        <dbReference type="PROSITE-ProRule" id="PRU00169"/>
    </source>
</evidence>
<keyword evidence="7" id="KW-1185">Reference proteome</keyword>
<organism evidence="6 7">
    <name type="scientific">Phaeodactylibacter luteus</name>
    <dbReference type="NCBI Taxonomy" id="1564516"/>
    <lineage>
        <taxon>Bacteria</taxon>
        <taxon>Pseudomonadati</taxon>
        <taxon>Bacteroidota</taxon>
        <taxon>Saprospiria</taxon>
        <taxon>Saprospirales</taxon>
        <taxon>Haliscomenobacteraceae</taxon>
        <taxon>Phaeodactylibacter</taxon>
    </lineage>
</organism>
<protein>
    <submittedName>
        <fullName evidence="6">Response regulator transcription factor</fullName>
    </submittedName>
</protein>
<dbReference type="PROSITE" id="PS50043">
    <property type="entry name" value="HTH_LUXR_2"/>
    <property type="match status" value="1"/>
</dbReference>
<gene>
    <name evidence="6" type="ORF">FRY97_01040</name>
</gene>
<sequence>MKPVPVILADNQHVFRAGLRHLVEQDGRFIVVAEANEEGQLWEVLEKHPAEVLILDYQQEPAFSIGTVERLRKDYPGIGILIISDDSDKNEIYKALHLGINSFLTKSCDEEEIQDAIRATVKKEKFFCTRVLDYLIERSLPGGADEAASAVSCEPTPLTPREIEIVQLVARGLIAKEIARELNLSTHTIYTHRKNIMKKLGLGSSSELVLYAVNMGLVPKN</sequence>
<dbReference type="InterPro" id="IPR016032">
    <property type="entry name" value="Sig_transdc_resp-reg_C-effctor"/>
</dbReference>
<proteinExistence type="predicted"/>
<keyword evidence="2" id="KW-0238">DNA-binding</keyword>
<feature type="domain" description="HTH luxR-type" evidence="4">
    <location>
        <begin position="151"/>
        <end position="216"/>
    </location>
</feature>